<dbReference type="AlphaFoldDB" id="A0A8T9C1J3"/>
<protein>
    <recommendedName>
        <fullName evidence="2">Myb-like domain-containing protein</fullName>
    </recommendedName>
</protein>
<dbReference type="OrthoDB" id="5421421at2759"/>
<feature type="region of interest" description="Disordered" evidence="1">
    <location>
        <begin position="197"/>
        <end position="244"/>
    </location>
</feature>
<evidence type="ECO:0000259" key="2">
    <source>
        <dbReference type="PROSITE" id="PS50090"/>
    </source>
</evidence>
<evidence type="ECO:0000313" key="3">
    <source>
        <dbReference type="EMBL" id="TVY75832.1"/>
    </source>
</evidence>
<feature type="compositionally biased region" description="Basic and acidic residues" evidence="1">
    <location>
        <begin position="424"/>
        <end position="436"/>
    </location>
</feature>
<dbReference type="CDD" id="cd00167">
    <property type="entry name" value="SANT"/>
    <property type="match status" value="2"/>
</dbReference>
<feature type="compositionally biased region" description="Polar residues" evidence="1">
    <location>
        <begin position="172"/>
        <end position="184"/>
    </location>
</feature>
<sequence>MSSLGEPIYSIQPGRLLHNSHDLTPYSAVSSFNLPAHYDSTLITPVTMSEPTSVPAKSTATMSEKRIKLSPTSVSPTFQLFGDDDDFSTSRYNPPMKHKESSSDSAFPVSPYVCPEPFWGSYGVSATPGSAQTATPSPSMHHPSPNLHSAGGVSNGSRHSRQPTPAQTPTTYASHSSTPILIAPNPSSLRAATKQENGPYRQNSLQSNHSTPRSQGPPQGAFLDSMSQLQSAGRKRKSPESGYEGSALYYEETNDEERLLLQLTEDMQLPWKEVARRFNERTGKVMKVPALQMRKKRLLERIRVWTDTEERALTMAWEDYEKSRWDAISKGMLSHGCTDEWTKEAVQKKWNEMHPNAYQYPSTEYELLSRSRGLKRQRAWSEERESVGHSLHEVDTGMMLPAVSTVTMDQVRSRAMSDSSSQAEFHRQPAHMDFEQQRNQQRHRNSWDSRA</sequence>
<gene>
    <name evidence="3" type="ORF">LSUE1_G008562</name>
</gene>
<feature type="compositionally biased region" description="Polar residues" evidence="1">
    <location>
        <begin position="197"/>
        <end position="217"/>
    </location>
</feature>
<keyword evidence="4" id="KW-1185">Reference proteome</keyword>
<organism evidence="3 4">
    <name type="scientific">Lachnellula suecica</name>
    <dbReference type="NCBI Taxonomy" id="602035"/>
    <lineage>
        <taxon>Eukaryota</taxon>
        <taxon>Fungi</taxon>
        <taxon>Dikarya</taxon>
        <taxon>Ascomycota</taxon>
        <taxon>Pezizomycotina</taxon>
        <taxon>Leotiomycetes</taxon>
        <taxon>Helotiales</taxon>
        <taxon>Lachnaceae</taxon>
        <taxon>Lachnellula</taxon>
    </lineage>
</organism>
<dbReference type="EMBL" id="QGMK01000939">
    <property type="protein sequence ID" value="TVY75832.1"/>
    <property type="molecule type" value="Genomic_DNA"/>
</dbReference>
<reference evidence="3 4" key="1">
    <citation type="submission" date="2018-05" db="EMBL/GenBank/DDBJ databases">
        <title>Genome sequencing and assembly of the regulated plant pathogen Lachnellula willkommii and related sister species for the development of diagnostic species identification markers.</title>
        <authorList>
            <person name="Giroux E."/>
            <person name="Bilodeau G."/>
        </authorList>
    </citation>
    <scope>NUCLEOTIDE SEQUENCE [LARGE SCALE GENOMIC DNA]</scope>
    <source>
        <strain evidence="3 4">CBS 268.59</strain>
    </source>
</reference>
<feature type="region of interest" description="Disordered" evidence="1">
    <location>
        <begin position="80"/>
        <end position="107"/>
    </location>
</feature>
<feature type="compositionally biased region" description="Polar residues" evidence="1">
    <location>
        <begin position="413"/>
        <end position="423"/>
    </location>
</feature>
<dbReference type="PROSITE" id="PS50090">
    <property type="entry name" value="MYB_LIKE"/>
    <property type="match status" value="1"/>
</dbReference>
<feature type="compositionally biased region" description="Low complexity" evidence="1">
    <location>
        <begin position="162"/>
        <end position="171"/>
    </location>
</feature>
<name>A0A8T9C1J3_9HELO</name>
<evidence type="ECO:0000313" key="4">
    <source>
        <dbReference type="Proteomes" id="UP000469558"/>
    </source>
</evidence>
<feature type="domain" description="Myb-like" evidence="2">
    <location>
        <begin position="305"/>
        <end position="354"/>
    </location>
</feature>
<comment type="caution">
    <text evidence="3">The sequence shown here is derived from an EMBL/GenBank/DDBJ whole genome shotgun (WGS) entry which is preliminary data.</text>
</comment>
<accession>A0A8T9C1J3</accession>
<evidence type="ECO:0000256" key="1">
    <source>
        <dbReference type="SAM" id="MobiDB-lite"/>
    </source>
</evidence>
<feature type="region of interest" description="Disordered" evidence="1">
    <location>
        <begin position="413"/>
        <end position="451"/>
    </location>
</feature>
<feature type="region of interest" description="Disordered" evidence="1">
    <location>
        <begin position="127"/>
        <end position="184"/>
    </location>
</feature>
<dbReference type="Proteomes" id="UP000469558">
    <property type="component" value="Unassembled WGS sequence"/>
</dbReference>
<proteinExistence type="predicted"/>
<feature type="compositionally biased region" description="Polar residues" evidence="1">
    <location>
        <begin position="127"/>
        <end position="138"/>
    </location>
</feature>
<dbReference type="InterPro" id="IPR001005">
    <property type="entry name" value="SANT/Myb"/>
</dbReference>